<dbReference type="InterPro" id="IPR009050">
    <property type="entry name" value="Globin-like_sf"/>
</dbReference>
<dbReference type="PRINTS" id="PR00188">
    <property type="entry name" value="PLANTGLOBIN"/>
</dbReference>
<dbReference type="GO" id="GO:0005344">
    <property type="term" value="F:oxygen carrier activity"/>
    <property type="evidence" value="ECO:0007669"/>
    <property type="project" value="UniProtKB-KW"/>
</dbReference>
<evidence type="ECO:0000259" key="9">
    <source>
        <dbReference type="PROSITE" id="PS01033"/>
    </source>
</evidence>
<proteinExistence type="inferred from homology"/>
<feature type="domain" description="Globin" evidence="9">
    <location>
        <begin position="66"/>
        <end position="213"/>
    </location>
</feature>
<dbReference type="InterPro" id="IPR000971">
    <property type="entry name" value="Globin"/>
</dbReference>
<evidence type="ECO:0000256" key="7">
    <source>
        <dbReference type="ARBA" id="ARBA00030087"/>
    </source>
</evidence>
<sequence length="214" mass="24809">MRDFRRSCRGTATEDSIMGQRKSLCCTFLEKKRGESTVKAFPPPSRIFFRSSSRSTPRFRPENRPKLTEEEKRILTESWEIIVHDVEKIGVVTFFGLFETHPDVQDIFIPFKGKKLEDLWTSTDLKSHVLRVMGTVEKCLARIHEPAKMESILHELGVKHLLLNIRVEYLDLIGPQFIKAVRPAMGDLWTPEVESAWANLFRLITHIMKEAMVL</sequence>
<dbReference type="OrthoDB" id="436496at2759"/>
<comment type="similarity">
    <text evidence="8">Belongs to the globin family.</text>
</comment>
<accession>A0A2T7NZ43</accession>
<evidence type="ECO:0000256" key="1">
    <source>
        <dbReference type="ARBA" id="ARBA00013895"/>
    </source>
</evidence>
<dbReference type="GO" id="GO:0046872">
    <property type="term" value="F:metal ion binding"/>
    <property type="evidence" value="ECO:0007669"/>
    <property type="project" value="UniProtKB-KW"/>
</dbReference>
<evidence type="ECO:0000313" key="11">
    <source>
        <dbReference type="Proteomes" id="UP000245119"/>
    </source>
</evidence>
<organism evidence="10 11">
    <name type="scientific">Pomacea canaliculata</name>
    <name type="common">Golden apple snail</name>
    <dbReference type="NCBI Taxonomy" id="400727"/>
    <lineage>
        <taxon>Eukaryota</taxon>
        <taxon>Metazoa</taxon>
        <taxon>Spiralia</taxon>
        <taxon>Lophotrochozoa</taxon>
        <taxon>Mollusca</taxon>
        <taxon>Gastropoda</taxon>
        <taxon>Caenogastropoda</taxon>
        <taxon>Architaenioglossa</taxon>
        <taxon>Ampullarioidea</taxon>
        <taxon>Ampullariidae</taxon>
        <taxon>Pomacea</taxon>
    </lineage>
</organism>
<dbReference type="EMBL" id="PZQS01000008">
    <property type="protein sequence ID" value="PVD26435.1"/>
    <property type="molecule type" value="Genomic_DNA"/>
</dbReference>
<keyword evidence="11" id="KW-1185">Reference proteome</keyword>
<evidence type="ECO:0000256" key="2">
    <source>
        <dbReference type="ARBA" id="ARBA00022448"/>
    </source>
</evidence>
<dbReference type="SUPFAM" id="SSF46458">
    <property type="entry name" value="Globin-like"/>
    <property type="match status" value="1"/>
</dbReference>
<dbReference type="Gene3D" id="1.10.490.10">
    <property type="entry name" value="Globins"/>
    <property type="match status" value="1"/>
</dbReference>
<evidence type="ECO:0000256" key="3">
    <source>
        <dbReference type="ARBA" id="ARBA00022617"/>
    </source>
</evidence>
<dbReference type="GO" id="GO:0020037">
    <property type="term" value="F:heme binding"/>
    <property type="evidence" value="ECO:0007669"/>
    <property type="project" value="InterPro"/>
</dbReference>
<dbReference type="PANTHER" id="PTHR46458">
    <property type="entry name" value="BLR2807 PROTEIN"/>
    <property type="match status" value="1"/>
</dbReference>
<keyword evidence="4 8" id="KW-0561">Oxygen transport</keyword>
<comment type="caution">
    <text evidence="10">The sequence shown here is derived from an EMBL/GenBank/DDBJ whole genome shotgun (WGS) entry which is preliminary data.</text>
</comment>
<evidence type="ECO:0000256" key="8">
    <source>
        <dbReference type="RuleBase" id="RU000356"/>
    </source>
</evidence>
<evidence type="ECO:0000256" key="5">
    <source>
        <dbReference type="ARBA" id="ARBA00022723"/>
    </source>
</evidence>
<evidence type="ECO:0000256" key="6">
    <source>
        <dbReference type="ARBA" id="ARBA00023004"/>
    </source>
</evidence>
<dbReference type="Pfam" id="PF00042">
    <property type="entry name" value="Globin"/>
    <property type="match status" value="1"/>
</dbReference>
<dbReference type="PANTHER" id="PTHR46458:SF1">
    <property type="entry name" value="GEO09476P1"/>
    <property type="match status" value="1"/>
</dbReference>
<dbReference type="InterPro" id="IPR050532">
    <property type="entry name" value="Globin-like_OT"/>
</dbReference>
<evidence type="ECO:0000256" key="4">
    <source>
        <dbReference type="ARBA" id="ARBA00022621"/>
    </source>
</evidence>
<keyword evidence="3 8" id="KW-0349">Heme</keyword>
<dbReference type="AlphaFoldDB" id="A0A2T7NZ43"/>
<reference evidence="10 11" key="1">
    <citation type="submission" date="2018-04" db="EMBL/GenBank/DDBJ databases">
        <title>The genome of golden apple snail Pomacea canaliculata provides insight into stress tolerance and invasive adaptation.</title>
        <authorList>
            <person name="Liu C."/>
            <person name="Liu B."/>
            <person name="Ren Y."/>
            <person name="Zhang Y."/>
            <person name="Wang H."/>
            <person name="Li S."/>
            <person name="Jiang F."/>
            <person name="Yin L."/>
            <person name="Zhang G."/>
            <person name="Qian W."/>
            <person name="Fan W."/>
        </authorList>
    </citation>
    <scope>NUCLEOTIDE SEQUENCE [LARGE SCALE GENOMIC DNA]</scope>
    <source>
        <strain evidence="10">SZHN2017</strain>
        <tissue evidence="10">Muscle</tissue>
    </source>
</reference>
<dbReference type="STRING" id="400727.A0A2T7NZ43"/>
<keyword evidence="2 8" id="KW-0813">Transport</keyword>
<evidence type="ECO:0000313" key="10">
    <source>
        <dbReference type="EMBL" id="PVD26435.1"/>
    </source>
</evidence>
<protein>
    <recommendedName>
        <fullName evidence="1">Globin</fullName>
    </recommendedName>
    <alternativeName>
        <fullName evidence="7">Myoglobin</fullName>
    </alternativeName>
</protein>
<gene>
    <name evidence="10" type="ORF">C0Q70_14112</name>
</gene>
<dbReference type="PROSITE" id="PS01033">
    <property type="entry name" value="GLOBIN"/>
    <property type="match status" value="1"/>
</dbReference>
<keyword evidence="6" id="KW-0408">Iron</keyword>
<name>A0A2T7NZ43_POMCA</name>
<dbReference type="Proteomes" id="UP000245119">
    <property type="component" value="Linkage Group LG8"/>
</dbReference>
<dbReference type="InterPro" id="IPR012292">
    <property type="entry name" value="Globin/Proto"/>
</dbReference>
<dbReference type="GO" id="GO:0019825">
    <property type="term" value="F:oxygen binding"/>
    <property type="evidence" value="ECO:0007669"/>
    <property type="project" value="InterPro"/>
</dbReference>
<keyword evidence="5" id="KW-0479">Metal-binding</keyword>